<protein>
    <recommendedName>
        <fullName evidence="2">WH2 domain-containing protein</fullName>
    </recommendedName>
</protein>
<dbReference type="Proteomes" id="UP000037696">
    <property type="component" value="Unassembled WGS sequence"/>
</dbReference>
<dbReference type="EMBL" id="LHQQ01000041">
    <property type="protein sequence ID" value="KOS45606.1"/>
    <property type="molecule type" value="Genomic_DNA"/>
</dbReference>
<name>A0A0M8P541_9EURO</name>
<feature type="domain" description="WH2" evidence="2">
    <location>
        <begin position="25"/>
        <end position="42"/>
    </location>
</feature>
<feature type="compositionally biased region" description="Pro residues" evidence="1">
    <location>
        <begin position="1"/>
        <end position="17"/>
    </location>
</feature>
<dbReference type="PROSITE" id="PS51082">
    <property type="entry name" value="WH2"/>
    <property type="match status" value="1"/>
</dbReference>
<evidence type="ECO:0000256" key="1">
    <source>
        <dbReference type="SAM" id="MobiDB-lite"/>
    </source>
</evidence>
<dbReference type="AlphaFoldDB" id="A0A0M8P541"/>
<dbReference type="GO" id="GO:0003779">
    <property type="term" value="F:actin binding"/>
    <property type="evidence" value="ECO:0007669"/>
    <property type="project" value="InterPro"/>
</dbReference>
<evidence type="ECO:0000259" key="2">
    <source>
        <dbReference type="PROSITE" id="PS51082"/>
    </source>
</evidence>
<dbReference type="SMART" id="SM00246">
    <property type="entry name" value="WH2"/>
    <property type="match status" value="1"/>
</dbReference>
<feature type="region of interest" description="Disordered" evidence="1">
    <location>
        <begin position="1"/>
        <end position="57"/>
    </location>
</feature>
<organism evidence="3 4">
    <name type="scientific">Penicillium nordicum</name>
    <dbReference type="NCBI Taxonomy" id="229535"/>
    <lineage>
        <taxon>Eukaryota</taxon>
        <taxon>Fungi</taxon>
        <taxon>Dikarya</taxon>
        <taxon>Ascomycota</taxon>
        <taxon>Pezizomycotina</taxon>
        <taxon>Eurotiomycetes</taxon>
        <taxon>Eurotiomycetidae</taxon>
        <taxon>Eurotiales</taxon>
        <taxon>Aspergillaceae</taxon>
        <taxon>Penicillium</taxon>
    </lineage>
</organism>
<gene>
    <name evidence="3" type="ORF">ACN38_g3426</name>
</gene>
<keyword evidence="4" id="KW-1185">Reference proteome</keyword>
<accession>A0A0M8P541</accession>
<dbReference type="STRING" id="229535.A0A0M8P541"/>
<evidence type="ECO:0000313" key="3">
    <source>
        <dbReference type="EMBL" id="KOS45606.1"/>
    </source>
</evidence>
<comment type="caution">
    <text evidence="3">The sequence shown here is derived from an EMBL/GenBank/DDBJ whole genome shotgun (WGS) entry which is preliminary data.</text>
</comment>
<dbReference type="Pfam" id="PF02205">
    <property type="entry name" value="WH2"/>
    <property type="match status" value="1"/>
</dbReference>
<evidence type="ECO:0000313" key="4">
    <source>
        <dbReference type="Proteomes" id="UP000037696"/>
    </source>
</evidence>
<sequence length="57" mass="5421">APPPPPPAGIPPPPAPPAATGGAGGRGALLASIQQGMSLKKTPVNDRSTSSSAGRVL</sequence>
<reference evidence="3 4" key="1">
    <citation type="submission" date="2015-08" db="EMBL/GenBank/DDBJ databases">
        <title>Genome sequencing of Penicillium nordicum.</title>
        <authorList>
            <person name="Nguyen H.D."/>
            <person name="Seifert K.A."/>
        </authorList>
    </citation>
    <scope>NUCLEOTIDE SEQUENCE [LARGE SCALE GENOMIC DNA]</scope>
    <source>
        <strain evidence="3 4">DAOMC 185683</strain>
    </source>
</reference>
<feature type="non-terminal residue" evidence="3">
    <location>
        <position position="1"/>
    </location>
</feature>
<proteinExistence type="predicted"/>
<feature type="compositionally biased region" description="Polar residues" evidence="1">
    <location>
        <begin position="45"/>
        <end position="57"/>
    </location>
</feature>
<dbReference type="InterPro" id="IPR003124">
    <property type="entry name" value="WH2_dom"/>
</dbReference>